<dbReference type="Proteomes" id="UP000197138">
    <property type="component" value="Unassembled WGS sequence"/>
</dbReference>
<dbReference type="OrthoDB" id="153872at2759"/>
<reference evidence="6" key="2">
    <citation type="submission" date="2017-06" db="EMBL/GenBank/DDBJ databases">
        <title>The pomegranate genome and the genomics of punicalagin biosynthesis.</title>
        <authorList>
            <person name="Xu C."/>
        </authorList>
    </citation>
    <scope>NUCLEOTIDE SEQUENCE [LARGE SCALE GENOMIC DNA]</scope>
    <source>
        <tissue evidence="6">Fresh leaf</tissue>
    </source>
</reference>
<dbReference type="GO" id="GO:0005634">
    <property type="term" value="C:nucleus"/>
    <property type="evidence" value="ECO:0007669"/>
    <property type="project" value="UniProtKB-SubCell"/>
</dbReference>
<sequence length="422" mass="46221">MLNELNSINDHDPPSEQLPLEEISSALSDQILQLCDDPQFLQETLHDSEVTSCSNLCQEDNTNNLSLSLIKDEHADIYPATTADTTATSSTTTATTNTTSNPSTIFDPGQEEIENDISVSINFSPSPSFSIPPMFSAQQQDQLDFSLAPQPQVLLTNFVSGAGLTQNYPKLEPVVTLVGPALPPVFEEDCLSSMPPVSFMPLSPSSSSCSFLSPGIMGTDYMPGPGNVNAAALPADGSRIFMGSLLLNNELQPEELDYEGDTGGIYCPDSVPCVFNPNSIKAFPHETQKLVSGPLSGSPPLAAEISSLEDSTFKVGKLSVEQRKEKIHRYMKKRNERNFSKKIKYACRKTLADSRPRVRGRFAKNDDFSQNHSRLACSSHEEDDKDEVDVKEEEDMIDSSDIFAHISGVNSFKCNYSIQSWI</sequence>
<reference evidence="7" key="1">
    <citation type="journal article" date="2017" name="Plant J.">
        <title>The pomegranate (Punica granatum L.) genome and the genomics of punicalagin biosynthesis.</title>
        <authorList>
            <person name="Qin G."/>
            <person name="Xu C."/>
            <person name="Ming R."/>
            <person name="Tang H."/>
            <person name="Guyot R."/>
            <person name="Kramer E.M."/>
            <person name="Hu Y."/>
            <person name="Yi X."/>
            <person name="Qi Y."/>
            <person name="Xu X."/>
            <person name="Gao Z."/>
            <person name="Pan H."/>
            <person name="Jian J."/>
            <person name="Tian Y."/>
            <person name="Yue Z."/>
            <person name="Xu Y."/>
        </authorList>
    </citation>
    <scope>NUCLEOTIDE SEQUENCE [LARGE SCALE GENOMIC DNA]</scope>
    <source>
        <strain evidence="7">cv. Dabenzi</strain>
    </source>
</reference>
<evidence type="ECO:0000313" key="6">
    <source>
        <dbReference type="EMBL" id="OWM91575.1"/>
    </source>
</evidence>
<dbReference type="GO" id="GO:0009909">
    <property type="term" value="P:regulation of flower development"/>
    <property type="evidence" value="ECO:0007669"/>
    <property type="project" value="InterPro"/>
</dbReference>
<feature type="region of interest" description="Disordered" evidence="4">
    <location>
        <begin position="81"/>
        <end position="102"/>
    </location>
</feature>
<evidence type="ECO:0000313" key="9">
    <source>
        <dbReference type="RefSeq" id="XP_031395561.1"/>
    </source>
</evidence>
<organism evidence="6 7">
    <name type="scientific">Punica granatum</name>
    <name type="common">Pomegranate</name>
    <dbReference type="NCBI Taxonomy" id="22663"/>
    <lineage>
        <taxon>Eukaryota</taxon>
        <taxon>Viridiplantae</taxon>
        <taxon>Streptophyta</taxon>
        <taxon>Embryophyta</taxon>
        <taxon>Tracheophyta</taxon>
        <taxon>Spermatophyta</taxon>
        <taxon>Magnoliopsida</taxon>
        <taxon>eudicotyledons</taxon>
        <taxon>Gunneridae</taxon>
        <taxon>Pentapetalae</taxon>
        <taxon>rosids</taxon>
        <taxon>malvids</taxon>
        <taxon>Myrtales</taxon>
        <taxon>Lythraceae</taxon>
        <taxon>Punica</taxon>
    </lineage>
</organism>
<dbReference type="GO" id="GO:0003700">
    <property type="term" value="F:DNA-binding transcription factor activity"/>
    <property type="evidence" value="ECO:0007669"/>
    <property type="project" value="TreeGrafter"/>
</dbReference>
<dbReference type="EMBL" id="MTKT01000169">
    <property type="protein sequence ID" value="OWM91575.1"/>
    <property type="molecule type" value="Genomic_DNA"/>
</dbReference>
<evidence type="ECO:0000256" key="4">
    <source>
        <dbReference type="SAM" id="MobiDB-lite"/>
    </source>
</evidence>
<dbReference type="InterPro" id="IPR045281">
    <property type="entry name" value="CONSTANS-like"/>
</dbReference>
<dbReference type="Proteomes" id="UP000515151">
    <property type="component" value="Chromosome 5"/>
</dbReference>
<keyword evidence="2 3" id="KW-0539">Nucleus</keyword>
<evidence type="ECO:0000259" key="5">
    <source>
        <dbReference type="PROSITE" id="PS51017"/>
    </source>
</evidence>
<dbReference type="PANTHER" id="PTHR31319:SF110">
    <property type="entry name" value="CCT MOTIF FAMILY PROTEIN"/>
    <property type="match status" value="1"/>
</dbReference>
<feature type="domain" description="CCT" evidence="5">
    <location>
        <begin position="323"/>
        <end position="365"/>
    </location>
</feature>
<dbReference type="RefSeq" id="XP_031395561.1">
    <property type="nucleotide sequence ID" value="XM_031539701.1"/>
</dbReference>
<keyword evidence="8" id="KW-1185">Reference proteome</keyword>
<dbReference type="Pfam" id="PF06203">
    <property type="entry name" value="CCT"/>
    <property type="match status" value="1"/>
</dbReference>
<dbReference type="PROSITE" id="PS51017">
    <property type="entry name" value="CCT"/>
    <property type="match status" value="1"/>
</dbReference>
<protein>
    <submittedName>
        <fullName evidence="9">Uncharacterized protein LOC116206874</fullName>
    </submittedName>
</protein>
<dbReference type="GeneID" id="116206874"/>
<gene>
    <name evidence="9" type="primary">LOC116206874</name>
    <name evidence="6" type="ORF">CDL15_Pgr012334</name>
</gene>
<reference evidence="9" key="4">
    <citation type="submission" date="2025-04" db="UniProtKB">
        <authorList>
            <consortium name="RefSeq"/>
        </authorList>
    </citation>
    <scope>IDENTIFICATION</scope>
    <source>
        <tissue evidence="9">Leaf</tissue>
    </source>
</reference>
<comment type="subcellular location">
    <subcellularLocation>
        <location evidence="1 3">Nucleus</location>
    </subcellularLocation>
</comment>
<name>A0A218Y2R6_PUNGR</name>
<evidence type="ECO:0000313" key="8">
    <source>
        <dbReference type="Proteomes" id="UP000515151"/>
    </source>
</evidence>
<evidence type="ECO:0000256" key="2">
    <source>
        <dbReference type="ARBA" id="ARBA00023242"/>
    </source>
</evidence>
<reference evidence="8" key="3">
    <citation type="journal article" date="2020" name="Plant Biotechnol. J.">
        <title>The pomegranate (Punica granatum L.) draft genome dissects genetic divergence between soft- and hard-seeded cultivars.</title>
        <authorList>
            <person name="Luo X."/>
            <person name="Li H."/>
            <person name="Wu Z."/>
            <person name="Yao W."/>
            <person name="Zhao P."/>
            <person name="Cao D."/>
            <person name="Yu H."/>
            <person name="Li K."/>
            <person name="Poudel K."/>
            <person name="Zhao D."/>
            <person name="Zhang F."/>
            <person name="Xia X."/>
            <person name="Chen L."/>
            <person name="Wang Q."/>
            <person name="Jing D."/>
            <person name="Cao S."/>
        </authorList>
    </citation>
    <scope>NUCLEOTIDE SEQUENCE [LARGE SCALE GENOMIC DNA]</scope>
</reference>
<evidence type="ECO:0000313" key="7">
    <source>
        <dbReference type="Proteomes" id="UP000197138"/>
    </source>
</evidence>
<evidence type="ECO:0000256" key="3">
    <source>
        <dbReference type="PROSITE-ProRule" id="PRU00357"/>
    </source>
</evidence>
<accession>A0A218Y2R6</accession>
<dbReference type="InterPro" id="IPR010402">
    <property type="entry name" value="CCT_domain"/>
</dbReference>
<evidence type="ECO:0000256" key="1">
    <source>
        <dbReference type="ARBA" id="ARBA00004123"/>
    </source>
</evidence>
<proteinExistence type="predicted"/>
<dbReference type="AlphaFoldDB" id="A0A218Y2R6"/>
<dbReference type="PANTHER" id="PTHR31319">
    <property type="entry name" value="ZINC FINGER PROTEIN CONSTANS-LIKE 4"/>
    <property type="match status" value="1"/>
</dbReference>